<accession>A0AAF0DYN3</accession>
<gene>
    <name evidence="2" type="ORF">MOBT1_000072</name>
</gene>
<dbReference type="GO" id="GO:0008081">
    <property type="term" value="F:phosphoric diester hydrolase activity"/>
    <property type="evidence" value="ECO:0007669"/>
    <property type="project" value="InterPro"/>
</dbReference>
<evidence type="ECO:0000313" key="2">
    <source>
        <dbReference type="EMBL" id="WFD01409.1"/>
    </source>
</evidence>
<dbReference type="PROSITE" id="PS51704">
    <property type="entry name" value="GP_PDE"/>
    <property type="match status" value="1"/>
</dbReference>
<feature type="domain" description="GP-PDE" evidence="1">
    <location>
        <begin position="1"/>
        <end position="225"/>
    </location>
</feature>
<dbReference type="SUPFAM" id="SSF51695">
    <property type="entry name" value="PLC-like phosphodiesterases"/>
    <property type="match status" value="1"/>
</dbReference>
<evidence type="ECO:0000313" key="3">
    <source>
        <dbReference type="Proteomes" id="UP001214603"/>
    </source>
</evidence>
<dbReference type="PANTHER" id="PTHR43805">
    <property type="entry name" value="GLYCEROPHOSPHORYL DIESTER PHOSPHODIESTERASE"/>
    <property type="match status" value="1"/>
</dbReference>
<dbReference type="Gene3D" id="3.20.20.190">
    <property type="entry name" value="Phosphatidylinositol (PI) phosphodiesterase"/>
    <property type="match status" value="1"/>
</dbReference>
<dbReference type="InterPro" id="IPR017946">
    <property type="entry name" value="PLC-like_Pdiesterase_TIM-brl"/>
</dbReference>
<dbReference type="GO" id="GO:0006629">
    <property type="term" value="P:lipid metabolic process"/>
    <property type="evidence" value="ECO:0007669"/>
    <property type="project" value="InterPro"/>
</dbReference>
<organism evidence="2 3">
    <name type="scientific">Malassezia obtusa</name>
    <dbReference type="NCBI Taxonomy" id="76774"/>
    <lineage>
        <taxon>Eukaryota</taxon>
        <taxon>Fungi</taxon>
        <taxon>Dikarya</taxon>
        <taxon>Basidiomycota</taxon>
        <taxon>Ustilaginomycotina</taxon>
        <taxon>Malasseziomycetes</taxon>
        <taxon>Malasseziales</taxon>
        <taxon>Malasseziaceae</taxon>
        <taxon>Malassezia</taxon>
    </lineage>
</organism>
<protein>
    <recommendedName>
        <fullName evidence="1">GP-PDE domain-containing protein</fullName>
    </recommendedName>
</protein>
<proteinExistence type="predicted"/>
<keyword evidence="3" id="KW-1185">Reference proteome</keyword>
<dbReference type="AlphaFoldDB" id="A0AAF0DYN3"/>
<dbReference type="EMBL" id="CP119934">
    <property type="protein sequence ID" value="WFD01409.1"/>
    <property type="molecule type" value="Genomic_DNA"/>
</dbReference>
<reference evidence="2" key="1">
    <citation type="submission" date="2023-03" db="EMBL/GenBank/DDBJ databases">
        <title>Mating type loci evolution in Malassezia.</title>
        <authorList>
            <person name="Coelho M.A."/>
        </authorList>
    </citation>
    <scope>NUCLEOTIDE SEQUENCE</scope>
    <source>
        <strain evidence="2">CBS 7876</strain>
    </source>
</reference>
<dbReference type="PANTHER" id="PTHR43805:SF1">
    <property type="entry name" value="GP-PDE DOMAIN-CONTAINING PROTEIN"/>
    <property type="match status" value="1"/>
</dbReference>
<evidence type="ECO:0000259" key="1">
    <source>
        <dbReference type="PROSITE" id="PS51704"/>
    </source>
</evidence>
<dbReference type="InterPro" id="IPR030395">
    <property type="entry name" value="GP_PDE_dom"/>
</dbReference>
<dbReference type="Pfam" id="PF03009">
    <property type="entry name" value="GDPD"/>
    <property type="match status" value="1"/>
</dbReference>
<name>A0AAF0DYN3_9BASI</name>
<dbReference type="Proteomes" id="UP001214603">
    <property type="component" value="Chromosome 1"/>
</dbReference>
<sequence length="289" mass="33317">MDQKELRVVRGSADKDVHITADDVLVMFHDITLDRTTNSKGLIAKRPYFGPDGIEHVRTIEEPVQQIPTFEQLCELLMKDGNRHVKLNVDIKPNNDPERLFPIMDKIVRKFPKYETELAPRLILGLWHPKFLAPAKKYVPTLTRAHIGASPGDALKYFWDDCSAFSLCFPALVTAEGQGFIKRATEANKDVMVWTVNRIDEMIEATRWGVKAILTDRTDVLQKLREEMKQDFIATEKKYVSPWFQWANYRYYTPTAWMYSYYCSHEVVERAGMTYAQSARMARATASAS</sequence>